<organism evidence="2 3">
    <name type="scientific">Isoptericola sediminis</name>
    <dbReference type="NCBI Taxonomy" id="2733572"/>
    <lineage>
        <taxon>Bacteria</taxon>
        <taxon>Bacillati</taxon>
        <taxon>Actinomycetota</taxon>
        <taxon>Actinomycetes</taxon>
        <taxon>Micrococcales</taxon>
        <taxon>Promicromonosporaceae</taxon>
        <taxon>Isoptericola</taxon>
    </lineage>
</organism>
<dbReference type="Proteomes" id="UP000557204">
    <property type="component" value="Unassembled WGS sequence"/>
</dbReference>
<dbReference type="EMBL" id="JABFAJ010000008">
    <property type="protein sequence ID" value="NNU26783.1"/>
    <property type="molecule type" value="Genomic_DNA"/>
</dbReference>
<gene>
    <name evidence="2" type="ORF">HLI28_04390</name>
</gene>
<dbReference type="RefSeq" id="WP_171246300.1">
    <property type="nucleotide sequence ID" value="NZ_JABFAJ010000008.1"/>
</dbReference>
<feature type="transmembrane region" description="Helical" evidence="1">
    <location>
        <begin position="48"/>
        <end position="70"/>
    </location>
</feature>
<dbReference type="InterPro" id="IPR021235">
    <property type="entry name" value="DUF2637"/>
</dbReference>
<feature type="transmembrane region" description="Helical" evidence="1">
    <location>
        <begin position="114"/>
        <end position="136"/>
    </location>
</feature>
<keyword evidence="3" id="KW-1185">Reference proteome</keyword>
<protein>
    <submittedName>
        <fullName evidence="2">DUF2637 domain-containing protein</fullName>
    </submittedName>
</protein>
<feature type="transmembrane region" description="Helical" evidence="1">
    <location>
        <begin position="82"/>
        <end position="102"/>
    </location>
</feature>
<keyword evidence="1" id="KW-1133">Transmembrane helix</keyword>
<sequence>MSHTRINPDSRPVLLTIAAGTGLVFLASFALSFNALVDVSSWASVPAYLAPAVPVMLDVALIVYSLSALVRRARGQSARFSWFLLTFFTTVSLLGNAAHSLGVPELAQPVVGTVVVALAPVAALAALENLAGLIVASPQARARLANGDGIDSPNNVVLLHEQSDVEADELDLLGTLASDHPQSKRTRDNLVTIMEMRRGGARLADIAESVGMSTTLVKTALRDMQAAGLMRPA</sequence>
<evidence type="ECO:0000256" key="1">
    <source>
        <dbReference type="SAM" id="Phobius"/>
    </source>
</evidence>
<feature type="transmembrane region" description="Helical" evidence="1">
    <location>
        <begin position="12"/>
        <end position="36"/>
    </location>
</feature>
<keyword evidence="1" id="KW-0472">Membrane</keyword>
<evidence type="ECO:0000313" key="3">
    <source>
        <dbReference type="Proteomes" id="UP000557204"/>
    </source>
</evidence>
<reference evidence="2 3" key="1">
    <citation type="submission" date="2020-05" db="EMBL/GenBank/DDBJ databases">
        <title>Genome sequence of Isoptericola sp. JC619 isolated from Chilika lagoon, India.</title>
        <authorList>
            <person name="Kumar D."/>
            <person name="Appam K."/>
            <person name="Gandham S."/>
            <person name="Uppada J."/>
            <person name="Sasikala C."/>
            <person name="Venkata Ramana C."/>
        </authorList>
    </citation>
    <scope>NUCLEOTIDE SEQUENCE [LARGE SCALE GENOMIC DNA]</scope>
    <source>
        <strain evidence="2 3">JC619</strain>
    </source>
</reference>
<dbReference type="Pfam" id="PF10935">
    <property type="entry name" value="DUF2637"/>
    <property type="match status" value="1"/>
</dbReference>
<proteinExistence type="predicted"/>
<name>A0A849KDX7_9MICO</name>
<evidence type="ECO:0000313" key="2">
    <source>
        <dbReference type="EMBL" id="NNU26783.1"/>
    </source>
</evidence>
<dbReference type="AlphaFoldDB" id="A0A849KDX7"/>
<keyword evidence="1" id="KW-0812">Transmembrane</keyword>
<comment type="caution">
    <text evidence="2">The sequence shown here is derived from an EMBL/GenBank/DDBJ whole genome shotgun (WGS) entry which is preliminary data.</text>
</comment>
<accession>A0A849KDX7</accession>